<gene>
    <name evidence="1" type="ORF">HYG85_21260</name>
</gene>
<dbReference type="EMBL" id="CP058561">
    <property type="protein sequence ID" value="QUH31313.1"/>
    <property type="molecule type" value="Genomic_DNA"/>
</dbReference>
<protein>
    <submittedName>
        <fullName evidence="1">Uncharacterized protein</fullName>
    </submittedName>
</protein>
<organism evidence="1 2">
    <name type="scientific">Vallitalea guaymasensis</name>
    <dbReference type="NCBI Taxonomy" id="1185412"/>
    <lineage>
        <taxon>Bacteria</taxon>
        <taxon>Bacillati</taxon>
        <taxon>Bacillota</taxon>
        <taxon>Clostridia</taxon>
        <taxon>Lachnospirales</taxon>
        <taxon>Vallitaleaceae</taxon>
        <taxon>Vallitalea</taxon>
    </lineage>
</organism>
<keyword evidence="2" id="KW-1185">Reference proteome</keyword>
<sequence>METMNFSTIKNNIRTNKNLESTLDQLAVNYQFRQYKVAVYDLLFNCITFLEMLDDEKNNNNLLKDNRSKEIIEPIISIFDNYKNLESLVFDREDLMKIRNKIESNIEILSYYTDEVETYEYILNRIEGRFIQDYYDLEDDSSFAGNLIKFIFETDENIVINEKIKLVLSQLPIRITKNKFHEYIENSLELYKGAYTSDLNNFIGMLKGTAILGQEYKGSNRDIWESIEILRNTDYKNIEKPQYDNVVDIKMDIADKIEKIYSVYTLGASILNNLIEISYCDRFSSFAENDDLEIVDELFHIIKIKGEKIGVDDELFNSLERIEGVIETNLVDIEKYAPIIETANNKYNKAIEEYGLAVSYKNIQKLDYMSATSSYFMNPEKMDMTEGDDRVDDFTLAKTKKELISCIDEYLKDKSQLYRRAIMSRLLYYLPVTFKKPQEIHSYIVNSLEQCSDLNEKNVSKELLRQVIDDLSPLA</sequence>
<dbReference type="KEGG" id="vgu:HYG85_21260"/>
<accession>A0A8J8SDX7</accession>
<reference evidence="1 2" key="1">
    <citation type="submission" date="2020-07" db="EMBL/GenBank/DDBJ databases">
        <title>Vallitalea guaymasensis genome.</title>
        <authorList>
            <person name="Postec A."/>
        </authorList>
    </citation>
    <scope>NUCLEOTIDE SEQUENCE [LARGE SCALE GENOMIC DNA]</scope>
    <source>
        <strain evidence="1 2">Ra1766G1</strain>
    </source>
</reference>
<evidence type="ECO:0000313" key="1">
    <source>
        <dbReference type="EMBL" id="QUH31313.1"/>
    </source>
</evidence>
<dbReference type="Proteomes" id="UP000677305">
    <property type="component" value="Chromosome"/>
</dbReference>
<evidence type="ECO:0000313" key="2">
    <source>
        <dbReference type="Proteomes" id="UP000677305"/>
    </source>
</evidence>
<name>A0A8J8SDX7_9FIRM</name>
<dbReference type="AlphaFoldDB" id="A0A8J8SDX7"/>
<dbReference type="RefSeq" id="WP_212691366.1">
    <property type="nucleotide sequence ID" value="NZ_CP058561.1"/>
</dbReference>
<proteinExistence type="predicted"/>